<feature type="region of interest" description="Disordered" evidence="1">
    <location>
        <begin position="128"/>
        <end position="147"/>
    </location>
</feature>
<dbReference type="SUPFAM" id="SSF48371">
    <property type="entry name" value="ARM repeat"/>
    <property type="match status" value="1"/>
</dbReference>
<dbReference type="EMBL" id="LT594589">
    <property type="protein sequence ID" value="SCP04282.1"/>
    <property type="molecule type" value="Genomic_DNA"/>
</dbReference>
<evidence type="ECO:0000259" key="2">
    <source>
        <dbReference type="Pfam" id="PF10075"/>
    </source>
</evidence>
<dbReference type="SUPFAM" id="SSF46785">
    <property type="entry name" value="Winged helix' DNA-binding domain"/>
    <property type="match status" value="1"/>
</dbReference>
<keyword evidence="4" id="KW-1185">Reference proteome</keyword>
<keyword evidence="3" id="KW-0648">Protein biosynthesis</keyword>
<dbReference type="VEuPathDB" id="PlasmoDB:POWCR01_080036100"/>
<dbReference type="GO" id="GO:0043022">
    <property type="term" value="F:ribosome binding"/>
    <property type="evidence" value="ECO:0007669"/>
    <property type="project" value="InterPro"/>
</dbReference>
<dbReference type="GO" id="GO:0003743">
    <property type="term" value="F:translation initiation factor activity"/>
    <property type="evidence" value="ECO:0007669"/>
    <property type="project" value="UniProtKB-KW"/>
</dbReference>
<gene>
    <name evidence="3" type="primary">EIF3K</name>
    <name evidence="3" type="ORF">POCGH01_08037800</name>
</gene>
<feature type="domain" description="CSN8/PSMD8/EIF3K" evidence="2">
    <location>
        <begin position="165"/>
        <end position="214"/>
    </location>
</feature>
<evidence type="ECO:0000313" key="4">
    <source>
        <dbReference type="Proteomes" id="UP000242942"/>
    </source>
</evidence>
<evidence type="ECO:0000256" key="1">
    <source>
        <dbReference type="SAM" id="MobiDB-lite"/>
    </source>
</evidence>
<name>A0A1D3TH39_PLAOA</name>
<dbReference type="InterPro" id="IPR016020">
    <property type="entry name" value="Transl_init_fac_sub12_N_euk"/>
</dbReference>
<proteinExistence type="predicted"/>
<dbReference type="InterPro" id="IPR036390">
    <property type="entry name" value="WH_DNA-bd_sf"/>
</dbReference>
<dbReference type="Pfam" id="PF10075">
    <property type="entry name" value="CSN8_PSD8_EIF3K"/>
    <property type="match status" value="1"/>
</dbReference>
<dbReference type="AlphaFoldDB" id="A0A1D3TH39"/>
<dbReference type="VEuPathDB" id="PlasmoDB:PocGH01_08037800"/>
<dbReference type="InterPro" id="IPR033464">
    <property type="entry name" value="CSN8_PSD8_EIF3K"/>
</dbReference>
<dbReference type="GO" id="GO:0006446">
    <property type="term" value="P:regulation of translational initiation"/>
    <property type="evidence" value="ECO:0007669"/>
    <property type="project" value="InterPro"/>
</dbReference>
<accession>A0A1D3TH39</accession>
<dbReference type="GO" id="GO:0005852">
    <property type="term" value="C:eukaryotic translation initiation factor 3 complex"/>
    <property type="evidence" value="ECO:0007669"/>
    <property type="project" value="InterPro"/>
</dbReference>
<reference evidence="3 4" key="1">
    <citation type="submission" date="2016-06" db="EMBL/GenBank/DDBJ databases">
        <authorList>
            <consortium name="Pathogen Informatics"/>
        </authorList>
    </citation>
    <scope>NUCLEOTIDE SEQUENCE [LARGE SCALE GENOMIC DNA]</scope>
    <source>
        <strain evidence="3">PocGH01</strain>
    </source>
</reference>
<dbReference type="InterPro" id="IPR016024">
    <property type="entry name" value="ARM-type_fold"/>
</dbReference>
<keyword evidence="3" id="KW-0396">Initiation factor</keyword>
<protein>
    <submittedName>
        <fullName evidence="3">Eukaryotic translation initiation factor 3 subunit K, putative</fullName>
    </submittedName>
</protein>
<dbReference type="InterPro" id="IPR036388">
    <property type="entry name" value="WH-like_DNA-bd_sf"/>
</dbReference>
<dbReference type="Proteomes" id="UP000242942">
    <property type="component" value="Chromosome 8"/>
</dbReference>
<dbReference type="PANTHER" id="PTHR13022:SF0">
    <property type="entry name" value="EUKARYOTIC TRANSLATION INITIATION FACTOR 3 SUBUNIT K"/>
    <property type="match status" value="1"/>
</dbReference>
<dbReference type="PANTHER" id="PTHR13022">
    <property type="entry name" value="EUKARYOTIC TRANSLATION INITIATION FACTOR 3 SUBUNIT 11"/>
    <property type="match status" value="1"/>
</dbReference>
<dbReference type="Gene3D" id="1.25.40.250">
    <property type="entry name" value="ARM repeat, domain 1"/>
    <property type="match status" value="1"/>
</dbReference>
<dbReference type="Gene3D" id="1.10.10.10">
    <property type="entry name" value="Winged helix-like DNA-binding domain superfamily/Winged helix DNA-binding domain"/>
    <property type="match status" value="1"/>
</dbReference>
<sequence>MDVRSIIEEVQAIKVYPHMMFNASKLKVLSDYVDLAFENNDYFDNEVMLTLLRLFCLYPHCYDKIVIKKILVCVLYNINTVDVNIYLSLINSNLYDDNIKSVIYIYDLIKECKFKKLWNCINSGNSGSGNSGSGNNGSGDNGSGDNGSGDKNNNYDFSFLKNYNNFIYNVRKYILNTISLSFENISLKKMSEYLNLNDFCELENMLIENKWIIKKVIYKEEEQFVCCNGNIDTTQMKKNINTYLSEDNISSYITKLNT</sequence>
<dbReference type="InterPro" id="IPR009374">
    <property type="entry name" value="eIF3k"/>
</dbReference>
<evidence type="ECO:0000313" key="3">
    <source>
        <dbReference type="EMBL" id="SCP04282.1"/>
    </source>
</evidence>
<dbReference type="OrthoDB" id="337745at2759"/>
<organism evidence="3 4">
    <name type="scientific">Plasmodium ovale</name>
    <name type="common">malaria parasite P. ovale</name>
    <dbReference type="NCBI Taxonomy" id="36330"/>
    <lineage>
        <taxon>Eukaryota</taxon>
        <taxon>Sar</taxon>
        <taxon>Alveolata</taxon>
        <taxon>Apicomplexa</taxon>
        <taxon>Aconoidasida</taxon>
        <taxon>Haemosporida</taxon>
        <taxon>Plasmodiidae</taxon>
        <taxon>Plasmodium</taxon>
        <taxon>Plasmodium (Plasmodium)</taxon>
    </lineage>
</organism>